<feature type="compositionally biased region" description="Polar residues" evidence="2">
    <location>
        <begin position="227"/>
        <end position="236"/>
    </location>
</feature>
<accession>A0ABQ9P3L7</accession>
<dbReference type="InterPro" id="IPR019734">
    <property type="entry name" value="TPR_rpt"/>
</dbReference>
<organism evidence="3 4">
    <name type="scientific">Coniosporium apollinis</name>
    <dbReference type="NCBI Taxonomy" id="61459"/>
    <lineage>
        <taxon>Eukaryota</taxon>
        <taxon>Fungi</taxon>
        <taxon>Dikarya</taxon>
        <taxon>Ascomycota</taxon>
        <taxon>Pezizomycotina</taxon>
        <taxon>Dothideomycetes</taxon>
        <taxon>Dothideomycetes incertae sedis</taxon>
        <taxon>Coniosporium</taxon>
    </lineage>
</organism>
<dbReference type="InterPro" id="IPR011990">
    <property type="entry name" value="TPR-like_helical_dom_sf"/>
</dbReference>
<name>A0ABQ9P3L7_9PEZI</name>
<protein>
    <recommendedName>
        <fullName evidence="5">Tetratricopeptide repeat protein</fullName>
    </recommendedName>
</protein>
<feature type="region of interest" description="Disordered" evidence="2">
    <location>
        <begin position="216"/>
        <end position="236"/>
    </location>
</feature>
<proteinExistence type="predicted"/>
<dbReference type="Proteomes" id="UP001172684">
    <property type="component" value="Unassembled WGS sequence"/>
</dbReference>
<gene>
    <name evidence="3" type="ORF">H2201_001578</name>
</gene>
<feature type="repeat" description="TPR" evidence="1">
    <location>
        <begin position="78"/>
        <end position="111"/>
    </location>
</feature>
<comment type="caution">
    <text evidence="3">The sequence shown here is derived from an EMBL/GenBank/DDBJ whole genome shotgun (WGS) entry which is preliminary data.</text>
</comment>
<evidence type="ECO:0008006" key="5">
    <source>
        <dbReference type="Google" id="ProtNLM"/>
    </source>
</evidence>
<dbReference type="EMBL" id="JAPDRL010000008">
    <property type="protein sequence ID" value="KAJ9668149.1"/>
    <property type="molecule type" value="Genomic_DNA"/>
</dbReference>
<feature type="region of interest" description="Disordered" evidence="2">
    <location>
        <begin position="1"/>
        <end position="32"/>
    </location>
</feature>
<reference evidence="3" key="1">
    <citation type="submission" date="2022-10" db="EMBL/GenBank/DDBJ databases">
        <title>Culturing micro-colonial fungi from biological soil crusts in the Mojave desert and describing Neophaeococcomyces mojavensis, and introducing the new genera and species Taxawa tesnikishii.</title>
        <authorList>
            <person name="Kurbessoian T."/>
            <person name="Stajich J.E."/>
        </authorList>
    </citation>
    <scope>NUCLEOTIDE SEQUENCE</scope>
    <source>
        <strain evidence="3">TK_1</strain>
    </source>
</reference>
<dbReference type="SUPFAM" id="SSF48452">
    <property type="entry name" value="TPR-like"/>
    <property type="match status" value="1"/>
</dbReference>
<dbReference type="PROSITE" id="PS50005">
    <property type="entry name" value="TPR"/>
    <property type="match status" value="1"/>
</dbReference>
<evidence type="ECO:0000256" key="1">
    <source>
        <dbReference type="PROSITE-ProRule" id="PRU00339"/>
    </source>
</evidence>
<evidence type="ECO:0000313" key="3">
    <source>
        <dbReference type="EMBL" id="KAJ9668149.1"/>
    </source>
</evidence>
<evidence type="ECO:0000313" key="4">
    <source>
        <dbReference type="Proteomes" id="UP001172684"/>
    </source>
</evidence>
<keyword evidence="1" id="KW-0802">TPR repeat</keyword>
<evidence type="ECO:0000256" key="2">
    <source>
        <dbReference type="SAM" id="MobiDB-lite"/>
    </source>
</evidence>
<sequence length="236" mass="27067">MASQHDVRFDATAASTHRRYQSDPSAAPPTRTNLTTSEAIDLWEHASLLFATYEWTEAEILFRRIIRRTDGSILPNRACLWSSLGLVYYHSGEDWRAYEVFRKAVMMEPRNPIFLFLAGTAAFEIRDYGSAYAHFTAVDRELRRLEVESFCCRPLGLDFLLTSSRNFHNQRSAWFRYVNVQIGAPIPGEEYAWGTTQRLPAGLIFQPRPIQDVGFDAPAGEPRTSFEPWNSPQIVR</sequence>
<keyword evidence="4" id="KW-1185">Reference proteome</keyword>
<dbReference type="Gene3D" id="1.25.40.10">
    <property type="entry name" value="Tetratricopeptide repeat domain"/>
    <property type="match status" value="1"/>
</dbReference>